<dbReference type="PANTHER" id="PTHR10948:SF23">
    <property type="entry name" value="TRANSPOSASE INSI FOR INSERTION SEQUENCE ELEMENT IS30A-RELATED"/>
    <property type="match status" value="1"/>
</dbReference>
<evidence type="ECO:0000313" key="2">
    <source>
        <dbReference type="EMBL" id="BDR54103.1"/>
    </source>
</evidence>
<dbReference type="PANTHER" id="PTHR10948">
    <property type="entry name" value="TRANSPOSASE"/>
    <property type="match status" value="1"/>
</dbReference>
<dbReference type="InterPro" id="IPR012337">
    <property type="entry name" value="RNaseH-like_sf"/>
</dbReference>
<dbReference type="SUPFAM" id="SSF53098">
    <property type="entry name" value="Ribonuclease H-like"/>
    <property type="match status" value="1"/>
</dbReference>
<dbReference type="Pfam" id="PF00665">
    <property type="entry name" value="rve"/>
    <property type="match status" value="1"/>
</dbReference>
<dbReference type="Proteomes" id="UP001321748">
    <property type="component" value="Chromosome"/>
</dbReference>
<dbReference type="InterPro" id="IPR053392">
    <property type="entry name" value="Transposase_IS30-like"/>
</dbReference>
<dbReference type="Gene3D" id="3.30.420.10">
    <property type="entry name" value="Ribonuclease H-like superfamily/Ribonuclease H"/>
    <property type="match status" value="1"/>
</dbReference>
<proteinExistence type="predicted"/>
<evidence type="ECO:0000313" key="3">
    <source>
        <dbReference type="Proteomes" id="UP001321748"/>
    </source>
</evidence>
<dbReference type="PROSITE" id="PS50994">
    <property type="entry name" value="INTEGRASE"/>
    <property type="match status" value="1"/>
</dbReference>
<name>A0ABM8BB10_9BIFI</name>
<reference evidence="2 3" key="1">
    <citation type="journal article" date="2023" name="Microbiol. Spectr.">
        <title>Symbiosis of Carpenter Bees with Uncharacterized Lactic Acid Bacteria Showing NAD Auxotrophy.</title>
        <authorList>
            <person name="Kawasaki S."/>
            <person name="Ozawa K."/>
            <person name="Mori T."/>
            <person name="Yamamoto A."/>
            <person name="Ito M."/>
            <person name="Ohkuma M."/>
            <person name="Sakamoto M."/>
            <person name="Matsutani M."/>
        </authorList>
    </citation>
    <scope>NUCLEOTIDE SEQUENCE [LARGE SCALE GENOMIC DNA]</scope>
    <source>
        <strain evidence="2 3">KimH</strain>
    </source>
</reference>
<evidence type="ECO:0000259" key="1">
    <source>
        <dbReference type="PROSITE" id="PS50994"/>
    </source>
</evidence>
<feature type="domain" description="Integrase catalytic" evidence="1">
    <location>
        <begin position="137"/>
        <end position="281"/>
    </location>
</feature>
<dbReference type="InterPro" id="IPR051917">
    <property type="entry name" value="Transposase-Integrase"/>
</dbReference>
<protein>
    <submittedName>
        <fullName evidence="2">IS30 family transposase</fullName>
    </submittedName>
</protein>
<dbReference type="InterPro" id="IPR001584">
    <property type="entry name" value="Integrase_cat-core"/>
</dbReference>
<accession>A0ABM8BB10</accession>
<gene>
    <name evidence="2" type="ORF">KIMH_02140</name>
</gene>
<dbReference type="EMBL" id="AP026800">
    <property type="protein sequence ID" value="BDR54103.1"/>
    <property type="molecule type" value="Genomic_DNA"/>
</dbReference>
<sequence>MAALQPGRGLPAYRPRRLKTGPWTGRYYVSGEAQRKAERCRAKARRPRRLACDRLWDQVARGLRAGWSPAAISGWLALAFLDDPGMRVCAESVYWWIYSTKARAREWAQYLARAHRRRRKAKGRRGKGPVIARRAPIGQRPENVDTREQFGHWEADSVIGAGACNLHTEVERKTRFLIVRKIADESAAATIAAQLSIFKALPAKARLSVTCDNGTEFARHFELIDALGMDTWFADPYSSWQRGSNENRNGQLRRHLPKGTNLDGLDGGELHDIVDAINTHP</sequence>
<dbReference type="InterPro" id="IPR036397">
    <property type="entry name" value="RNaseH_sf"/>
</dbReference>
<keyword evidence="3" id="KW-1185">Reference proteome</keyword>
<dbReference type="NCBIfam" id="NF033563">
    <property type="entry name" value="transpos_IS30"/>
    <property type="match status" value="1"/>
</dbReference>
<organism evidence="2 3">
    <name type="scientific">Bombiscardovia apis</name>
    <dbReference type="NCBI Taxonomy" id="2932182"/>
    <lineage>
        <taxon>Bacteria</taxon>
        <taxon>Bacillati</taxon>
        <taxon>Actinomycetota</taxon>
        <taxon>Actinomycetes</taxon>
        <taxon>Bifidobacteriales</taxon>
        <taxon>Bifidobacteriaceae</taxon>
        <taxon>Bombiscardovia</taxon>
    </lineage>
</organism>